<accession>A0AAV2LEQ7</accession>
<keyword evidence="3" id="KW-1185">Reference proteome</keyword>
<evidence type="ECO:0000256" key="1">
    <source>
        <dbReference type="SAM" id="MobiDB-lite"/>
    </source>
</evidence>
<gene>
    <name evidence="2" type="ORF">KC01_LOCUS27073</name>
</gene>
<protein>
    <submittedName>
        <fullName evidence="2">Uncharacterized protein</fullName>
    </submittedName>
</protein>
<proteinExistence type="predicted"/>
<dbReference type="Proteomes" id="UP001497482">
    <property type="component" value="Chromosome 22"/>
</dbReference>
<organism evidence="2 3">
    <name type="scientific">Knipowitschia caucasica</name>
    <name type="common">Caucasian dwarf goby</name>
    <name type="synonym">Pomatoschistus caucasicus</name>
    <dbReference type="NCBI Taxonomy" id="637954"/>
    <lineage>
        <taxon>Eukaryota</taxon>
        <taxon>Metazoa</taxon>
        <taxon>Chordata</taxon>
        <taxon>Craniata</taxon>
        <taxon>Vertebrata</taxon>
        <taxon>Euteleostomi</taxon>
        <taxon>Actinopterygii</taxon>
        <taxon>Neopterygii</taxon>
        <taxon>Teleostei</taxon>
        <taxon>Neoteleostei</taxon>
        <taxon>Acanthomorphata</taxon>
        <taxon>Gobiaria</taxon>
        <taxon>Gobiiformes</taxon>
        <taxon>Gobioidei</taxon>
        <taxon>Gobiidae</taxon>
        <taxon>Gobiinae</taxon>
        <taxon>Knipowitschia</taxon>
    </lineage>
</organism>
<evidence type="ECO:0000313" key="2">
    <source>
        <dbReference type="EMBL" id="CAL1598710.1"/>
    </source>
</evidence>
<name>A0AAV2LEQ7_KNICA</name>
<feature type="compositionally biased region" description="Polar residues" evidence="1">
    <location>
        <begin position="90"/>
        <end position="100"/>
    </location>
</feature>
<evidence type="ECO:0000313" key="3">
    <source>
        <dbReference type="Proteomes" id="UP001497482"/>
    </source>
</evidence>
<dbReference type="AlphaFoldDB" id="A0AAV2LEQ7"/>
<dbReference type="EMBL" id="OZ035844">
    <property type="protein sequence ID" value="CAL1598710.1"/>
    <property type="molecule type" value="Genomic_DNA"/>
</dbReference>
<feature type="region of interest" description="Disordered" evidence="1">
    <location>
        <begin position="75"/>
        <end position="100"/>
    </location>
</feature>
<sequence>MVDGIQFWIPRIPKQTAQQQRPGHRRCRLPCLRLHKYGWPVQSSCVHFQLTALRHHDHSRPPPIKALRRHIKETTARPVRPAQAPFEPLNETQGTTFLHD</sequence>
<reference evidence="2 3" key="1">
    <citation type="submission" date="2024-04" db="EMBL/GenBank/DDBJ databases">
        <authorList>
            <person name="Waldvogel A.-M."/>
            <person name="Schoenle A."/>
        </authorList>
    </citation>
    <scope>NUCLEOTIDE SEQUENCE [LARGE SCALE GENOMIC DNA]</scope>
</reference>